<name>A0A5B8KU24_9HYPH</name>
<dbReference type="Proteomes" id="UP000321389">
    <property type="component" value="Chromosome"/>
</dbReference>
<dbReference type="EMBL" id="CP042301">
    <property type="protein sequence ID" value="QDY99091.1"/>
    <property type="molecule type" value="Genomic_DNA"/>
</dbReference>
<evidence type="ECO:0000313" key="1">
    <source>
        <dbReference type="EMBL" id="QDY99091.1"/>
    </source>
</evidence>
<evidence type="ECO:0000313" key="2">
    <source>
        <dbReference type="Proteomes" id="UP000321389"/>
    </source>
</evidence>
<dbReference type="KEGG" id="niy:FQ775_01165"/>
<dbReference type="AlphaFoldDB" id="A0A5B8KU24"/>
<proteinExistence type="predicted"/>
<keyword evidence="2" id="KW-1185">Reference proteome</keyword>
<dbReference type="RefSeq" id="WP_146297741.1">
    <property type="nucleotide sequence ID" value="NZ_CP042301.2"/>
</dbReference>
<protein>
    <submittedName>
        <fullName evidence="1">Uncharacterized protein</fullName>
    </submittedName>
</protein>
<sequence>MTRRTCPVPGCINEVPAGATAIFCVDHFFMLPEKETAWLFRWKTKTLRCDDPEEQRYMREQLDGYVGRAVRLIQVKEAALS</sequence>
<gene>
    <name evidence="1" type="ORF">FQ775_01165</name>
</gene>
<organism evidence="1 2">
    <name type="scientific">Nitratireductor mangrovi</name>
    <dbReference type="NCBI Taxonomy" id="2599600"/>
    <lineage>
        <taxon>Bacteria</taxon>
        <taxon>Pseudomonadati</taxon>
        <taxon>Pseudomonadota</taxon>
        <taxon>Alphaproteobacteria</taxon>
        <taxon>Hyphomicrobiales</taxon>
        <taxon>Phyllobacteriaceae</taxon>
        <taxon>Nitratireductor</taxon>
    </lineage>
</organism>
<reference evidence="1" key="1">
    <citation type="submission" date="2020-04" db="EMBL/GenBank/DDBJ databases">
        <title>Nitratireductor sp. nov. isolated from mangrove soil.</title>
        <authorList>
            <person name="Ye Y."/>
        </authorList>
    </citation>
    <scope>NUCLEOTIDE SEQUENCE</scope>
    <source>
        <strain evidence="1">SY7</strain>
    </source>
</reference>
<dbReference type="OrthoDB" id="8100143at2"/>
<accession>A0A5B8KU24</accession>